<proteinExistence type="predicted"/>
<dbReference type="AlphaFoldDB" id="A0A182MLR6"/>
<evidence type="ECO:0000256" key="1">
    <source>
        <dbReference type="ARBA" id="ARBA00004123"/>
    </source>
</evidence>
<evidence type="ECO:0000256" key="3">
    <source>
        <dbReference type="ARBA" id="ARBA00022723"/>
    </source>
</evidence>
<dbReference type="EnsemblMetazoa" id="ACUA021303-RA">
    <property type="protein sequence ID" value="ACUA021303-PA"/>
    <property type="gene ID" value="ACUA021303"/>
</dbReference>
<dbReference type="GO" id="GO:0006357">
    <property type="term" value="P:regulation of transcription by RNA polymerase II"/>
    <property type="evidence" value="ECO:0007669"/>
    <property type="project" value="TreeGrafter"/>
</dbReference>
<dbReference type="SUPFAM" id="SSF54695">
    <property type="entry name" value="POZ domain"/>
    <property type="match status" value="1"/>
</dbReference>
<dbReference type="VEuPathDB" id="VectorBase:ACUA021303"/>
<evidence type="ECO:0000256" key="5">
    <source>
        <dbReference type="ARBA" id="ARBA00023242"/>
    </source>
</evidence>
<dbReference type="SMART" id="SM00225">
    <property type="entry name" value="BTB"/>
    <property type="match status" value="1"/>
</dbReference>
<dbReference type="GO" id="GO:0030707">
    <property type="term" value="P:follicle cell of egg chamber development"/>
    <property type="evidence" value="ECO:0007669"/>
    <property type="project" value="UniProtKB-ARBA"/>
</dbReference>
<dbReference type="InterPro" id="IPR013087">
    <property type="entry name" value="Znf_C2H2_type"/>
</dbReference>
<dbReference type="GO" id="GO:0008270">
    <property type="term" value="F:zinc ion binding"/>
    <property type="evidence" value="ECO:0007669"/>
    <property type="project" value="UniProtKB-KW"/>
</dbReference>
<keyword evidence="3" id="KW-0479">Metal-binding</keyword>
<keyword evidence="2" id="KW-0217">Developmental protein</keyword>
<keyword evidence="6" id="KW-0863">Zinc-finger</keyword>
<keyword evidence="6" id="KW-0862">Zinc</keyword>
<comment type="subcellular location">
    <subcellularLocation>
        <location evidence="1">Nucleus</location>
    </subcellularLocation>
</comment>
<dbReference type="GO" id="GO:0061061">
    <property type="term" value="P:muscle structure development"/>
    <property type="evidence" value="ECO:0007669"/>
    <property type="project" value="UniProtKB-ARBA"/>
</dbReference>
<evidence type="ECO:0000256" key="4">
    <source>
        <dbReference type="ARBA" id="ARBA00022737"/>
    </source>
</evidence>
<keyword evidence="11" id="KW-1185">Reference proteome</keyword>
<dbReference type="CDD" id="cd18315">
    <property type="entry name" value="BTB_POZ_BAB-like"/>
    <property type="match status" value="1"/>
</dbReference>
<dbReference type="GO" id="GO:0048813">
    <property type="term" value="P:dendrite morphogenesis"/>
    <property type="evidence" value="ECO:0007669"/>
    <property type="project" value="UniProtKB-ARBA"/>
</dbReference>
<feature type="domain" description="BTB" evidence="8">
    <location>
        <begin position="31"/>
        <end position="96"/>
    </location>
</feature>
<evidence type="ECO:0000313" key="10">
    <source>
        <dbReference type="EnsemblMetazoa" id="ACUA021303-PA"/>
    </source>
</evidence>
<feature type="compositionally biased region" description="Polar residues" evidence="7">
    <location>
        <begin position="459"/>
        <end position="481"/>
    </location>
</feature>
<dbReference type="PROSITE" id="PS50097">
    <property type="entry name" value="BTB"/>
    <property type="match status" value="1"/>
</dbReference>
<accession>A0A182MLR6</accession>
<dbReference type="InterPro" id="IPR000210">
    <property type="entry name" value="BTB/POZ_dom"/>
</dbReference>
<dbReference type="EMBL" id="AXCM01005558">
    <property type="status" value="NOT_ANNOTATED_CDS"/>
    <property type="molecule type" value="Genomic_DNA"/>
</dbReference>
<dbReference type="PANTHER" id="PTHR23110:SF106">
    <property type="entry name" value="FI01104P"/>
    <property type="match status" value="1"/>
</dbReference>
<evidence type="ECO:0000313" key="11">
    <source>
        <dbReference type="Proteomes" id="UP000075883"/>
    </source>
</evidence>
<feature type="domain" description="C2H2-type" evidence="9">
    <location>
        <begin position="418"/>
        <end position="446"/>
    </location>
</feature>
<dbReference type="GO" id="GO:0005634">
    <property type="term" value="C:nucleus"/>
    <property type="evidence" value="ECO:0007669"/>
    <property type="project" value="UniProtKB-SubCell"/>
</dbReference>
<organism evidence="10 11">
    <name type="scientific">Anopheles culicifacies</name>
    <dbReference type="NCBI Taxonomy" id="139723"/>
    <lineage>
        <taxon>Eukaryota</taxon>
        <taxon>Metazoa</taxon>
        <taxon>Ecdysozoa</taxon>
        <taxon>Arthropoda</taxon>
        <taxon>Hexapoda</taxon>
        <taxon>Insecta</taxon>
        <taxon>Pterygota</taxon>
        <taxon>Neoptera</taxon>
        <taxon>Endopterygota</taxon>
        <taxon>Diptera</taxon>
        <taxon>Nematocera</taxon>
        <taxon>Culicoidea</taxon>
        <taxon>Culicidae</taxon>
        <taxon>Anophelinae</taxon>
        <taxon>Anopheles</taxon>
        <taxon>culicifacies species complex</taxon>
    </lineage>
</organism>
<name>A0A182MLR6_9DIPT</name>
<evidence type="ECO:0000259" key="8">
    <source>
        <dbReference type="PROSITE" id="PS50097"/>
    </source>
</evidence>
<dbReference type="PROSITE" id="PS00028">
    <property type="entry name" value="ZINC_FINGER_C2H2_1"/>
    <property type="match status" value="2"/>
</dbReference>
<dbReference type="Proteomes" id="UP000075883">
    <property type="component" value="Unassembled WGS sequence"/>
</dbReference>
<dbReference type="STRING" id="139723.A0A182MLR6"/>
<dbReference type="InterPro" id="IPR051095">
    <property type="entry name" value="Dros_DevTransReg"/>
</dbReference>
<dbReference type="Gene3D" id="3.30.710.10">
    <property type="entry name" value="Potassium Channel Kv1.1, Chain A"/>
    <property type="match status" value="1"/>
</dbReference>
<protein>
    <recommendedName>
        <fullName evidence="12">BTB domain-containing protein</fullName>
    </recommendedName>
</protein>
<feature type="region of interest" description="Disordered" evidence="7">
    <location>
        <begin position="443"/>
        <end position="496"/>
    </location>
</feature>
<dbReference type="FunFam" id="3.30.710.10:FF:000118">
    <property type="entry name" value="Abrupt, isoform B"/>
    <property type="match status" value="1"/>
</dbReference>
<evidence type="ECO:0000256" key="6">
    <source>
        <dbReference type="PROSITE-ProRule" id="PRU00042"/>
    </source>
</evidence>
<evidence type="ECO:0008006" key="12">
    <source>
        <dbReference type="Google" id="ProtNLM"/>
    </source>
</evidence>
<dbReference type="GO" id="GO:0007423">
    <property type="term" value="P:sensory organ development"/>
    <property type="evidence" value="ECO:0007669"/>
    <property type="project" value="UniProtKB-ARBA"/>
</dbReference>
<dbReference type="PANTHER" id="PTHR23110">
    <property type="entry name" value="BTB DOMAIN TRANSCRIPTION FACTOR"/>
    <property type="match status" value="1"/>
</dbReference>
<reference evidence="10" key="2">
    <citation type="submission" date="2020-05" db="UniProtKB">
        <authorList>
            <consortium name="EnsemblMetazoa"/>
        </authorList>
    </citation>
    <scope>IDENTIFICATION</scope>
    <source>
        <strain evidence="10">A-37</strain>
    </source>
</reference>
<reference evidence="11" key="1">
    <citation type="submission" date="2013-09" db="EMBL/GenBank/DDBJ databases">
        <title>The Genome Sequence of Anopheles culicifacies species A.</title>
        <authorList>
            <consortium name="The Broad Institute Genomics Platform"/>
            <person name="Neafsey D.E."/>
            <person name="Besansky N."/>
            <person name="Howell P."/>
            <person name="Walton C."/>
            <person name="Young S.K."/>
            <person name="Zeng Q."/>
            <person name="Gargeya S."/>
            <person name="Fitzgerald M."/>
            <person name="Haas B."/>
            <person name="Abouelleil A."/>
            <person name="Allen A.W."/>
            <person name="Alvarado L."/>
            <person name="Arachchi H.M."/>
            <person name="Berlin A.M."/>
            <person name="Chapman S.B."/>
            <person name="Gainer-Dewar J."/>
            <person name="Goldberg J."/>
            <person name="Griggs A."/>
            <person name="Gujja S."/>
            <person name="Hansen M."/>
            <person name="Howarth C."/>
            <person name="Imamovic A."/>
            <person name="Ireland A."/>
            <person name="Larimer J."/>
            <person name="McCowan C."/>
            <person name="Murphy C."/>
            <person name="Pearson M."/>
            <person name="Poon T.W."/>
            <person name="Priest M."/>
            <person name="Roberts A."/>
            <person name="Saif S."/>
            <person name="Shea T."/>
            <person name="Sisk P."/>
            <person name="Sykes S."/>
            <person name="Wortman J."/>
            <person name="Nusbaum C."/>
            <person name="Birren B."/>
        </authorList>
    </citation>
    <scope>NUCLEOTIDE SEQUENCE [LARGE SCALE GENOMIC DNA]</scope>
    <source>
        <strain evidence="11">A-37</strain>
    </source>
</reference>
<dbReference type="SMART" id="SM00355">
    <property type="entry name" value="ZnF_C2H2"/>
    <property type="match status" value="2"/>
</dbReference>
<sequence length="496" mass="55289">MNSQQFSLKWNDYTSYVAGAFGSFRYEEDFVDVTLCCEGRKIRAHKILLSACSPYFKEVFKENPCQHPVIIFKNVRYADLLSLIEFMYHGEVNVLQDQLSSFLNTAELLAIRGLTDNTSDVRQSATTSAIAQHIIQSQTLDNKPATLTTTDSLYLTLPTIVQQPKLVQAQIAATPIITKPLRSAPPEMPPLAKASSVTVPLLQQQPTLVKMQVQASPQQQIHQVQQAQQQYQQQTTPQIKSQNQSTQVTTLQEVVENVVQSPKKKKIKIQHVSTTATVTTPSLVKSDANEICETDSYTDTRPEQEAYAESGQQTADDMPELITVPIDAETFALVSNKDEKRDGEETVEVKGSEMDVNSIFQQTSPDGQTKVKSVSVEKERLRSDAKLHKCPDCRLPFCSINAMKRHRQAKHLELSSSYECAMCDARFKTKWSLSTHKSKYHRGQNVTGAIGGDARTDSDITSPVATGDTSPTQKQLTTSTPLARRKTRRLSTTEDS</sequence>
<keyword evidence="4" id="KW-0677">Repeat</keyword>
<dbReference type="Pfam" id="PF00651">
    <property type="entry name" value="BTB"/>
    <property type="match status" value="1"/>
</dbReference>
<dbReference type="InterPro" id="IPR011333">
    <property type="entry name" value="SKP1/BTB/POZ_sf"/>
</dbReference>
<dbReference type="Gene3D" id="3.30.160.60">
    <property type="entry name" value="Classic Zinc Finger"/>
    <property type="match status" value="1"/>
</dbReference>
<dbReference type="PROSITE" id="PS50157">
    <property type="entry name" value="ZINC_FINGER_C2H2_2"/>
    <property type="match status" value="1"/>
</dbReference>
<evidence type="ECO:0000256" key="2">
    <source>
        <dbReference type="ARBA" id="ARBA00022473"/>
    </source>
</evidence>
<evidence type="ECO:0000259" key="9">
    <source>
        <dbReference type="PROSITE" id="PS50157"/>
    </source>
</evidence>
<keyword evidence="5" id="KW-0539">Nucleus</keyword>
<evidence type="ECO:0000256" key="7">
    <source>
        <dbReference type="SAM" id="MobiDB-lite"/>
    </source>
</evidence>